<feature type="domain" description="N-acetyltransferase" evidence="3">
    <location>
        <begin position="2"/>
        <end position="161"/>
    </location>
</feature>
<evidence type="ECO:0000256" key="2">
    <source>
        <dbReference type="ARBA" id="ARBA00023315"/>
    </source>
</evidence>
<evidence type="ECO:0000313" key="5">
    <source>
        <dbReference type="Proteomes" id="UP001596132"/>
    </source>
</evidence>
<keyword evidence="5" id="KW-1185">Reference proteome</keyword>
<gene>
    <name evidence="4" type="ORF">ACFPVW_19180</name>
</gene>
<dbReference type="EMBL" id="JBHSPP010000017">
    <property type="protein sequence ID" value="MFC5708137.1"/>
    <property type="molecule type" value="Genomic_DNA"/>
</dbReference>
<comment type="caution">
    <text evidence="4">The sequence shown here is derived from an EMBL/GenBank/DDBJ whole genome shotgun (WGS) entry which is preliminary data.</text>
</comment>
<evidence type="ECO:0000256" key="1">
    <source>
        <dbReference type="ARBA" id="ARBA00022679"/>
    </source>
</evidence>
<dbReference type="InterPro" id="IPR016181">
    <property type="entry name" value="Acyl_CoA_acyltransferase"/>
</dbReference>
<organism evidence="4 5">
    <name type="scientific">Aeromonas eucrenophila</name>
    <dbReference type="NCBI Taxonomy" id="649"/>
    <lineage>
        <taxon>Bacteria</taxon>
        <taxon>Pseudomonadati</taxon>
        <taxon>Pseudomonadota</taxon>
        <taxon>Gammaproteobacteria</taxon>
        <taxon>Aeromonadales</taxon>
        <taxon>Aeromonadaceae</taxon>
        <taxon>Aeromonas</taxon>
    </lineage>
</organism>
<dbReference type="Proteomes" id="UP001596132">
    <property type="component" value="Unassembled WGS sequence"/>
</dbReference>
<dbReference type="GO" id="GO:0016746">
    <property type="term" value="F:acyltransferase activity"/>
    <property type="evidence" value="ECO:0007669"/>
    <property type="project" value="UniProtKB-KW"/>
</dbReference>
<dbReference type="CDD" id="cd04301">
    <property type="entry name" value="NAT_SF"/>
    <property type="match status" value="1"/>
</dbReference>
<dbReference type="RefSeq" id="WP_042638733.1">
    <property type="nucleotide sequence ID" value="NZ_CDDF01000001.1"/>
</dbReference>
<dbReference type="PROSITE" id="PS51186">
    <property type="entry name" value="GNAT"/>
    <property type="match status" value="1"/>
</dbReference>
<dbReference type="InterPro" id="IPR050832">
    <property type="entry name" value="Bact_Acetyltransf"/>
</dbReference>
<sequence>MINIRTIRALDWPAIMAIQHECYHQLEPEPLEVMSNKAELAPACCWVAERQGKVLGYLLCHPWRAHQPPPLSMPMQALAGDEEFYLHDLAVSGEARGLGVGQRLLATALEFASNEGYEHAGLVAVQDAPAFWRKQGFIPSATRKPLDEYGEGAVYMRLPLAEPA</sequence>
<dbReference type="SUPFAM" id="SSF55729">
    <property type="entry name" value="Acyl-CoA N-acyltransferases (Nat)"/>
    <property type="match status" value="1"/>
</dbReference>
<keyword evidence="1 4" id="KW-0808">Transferase</keyword>
<dbReference type="PANTHER" id="PTHR43877">
    <property type="entry name" value="AMINOALKYLPHOSPHONATE N-ACETYLTRANSFERASE-RELATED-RELATED"/>
    <property type="match status" value="1"/>
</dbReference>
<reference evidence="5" key="1">
    <citation type="journal article" date="2019" name="Int. J. Syst. Evol. Microbiol.">
        <title>The Global Catalogue of Microorganisms (GCM) 10K type strain sequencing project: providing services to taxonomists for standard genome sequencing and annotation.</title>
        <authorList>
            <consortium name="The Broad Institute Genomics Platform"/>
            <consortium name="The Broad Institute Genome Sequencing Center for Infectious Disease"/>
            <person name="Wu L."/>
            <person name="Ma J."/>
        </authorList>
    </citation>
    <scope>NUCLEOTIDE SEQUENCE [LARGE SCALE GENOMIC DNA]</scope>
    <source>
        <strain evidence="5">KCTC 15012</strain>
    </source>
</reference>
<dbReference type="EC" id="2.3.-.-" evidence="4"/>
<evidence type="ECO:0000259" key="3">
    <source>
        <dbReference type="PROSITE" id="PS51186"/>
    </source>
</evidence>
<proteinExistence type="predicted"/>
<keyword evidence="2 4" id="KW-0012">Acyltransferase</keyword>
<protein>
    <submittedName>
        <fullName evidence="4">GNAT family N-acetyltransferase</fullName>
        <ecNumber evidence="4">2.3.-.-</ecNumber>
    </submittedName>
</protein>
<name>A0ABW0YFC3_9GAMM</name>
<accession>A0ABW0YFC3</accession>
<dbReference type="Gene3D" id="3.40.630.30">
    <property type="match status" value="1"/>
</dbReference>
<dbReference type="Pfam" id="PF00583">
    <property type="entry name" value="Acetyltransf_1"/>
    <property type="match status" value="1"/>
</dbReference>
<dbReference type="InterPro" id="IPR000182">
    <property type="entry name" value="GNAT_dom"/>
</dbReference>
<evidence type="ECO:0000313" key="4">
    <source>
        <dbReference type="EMBL" id="MFC5708137.1"/>
    </source>
</evidence>